<dbReference type="Pfam" id="PF03472">
    <property type="entry name" value="Autoind_bind"/>
    <property type="match status" value="1"/>
</dbReference>
<dbReference type="SMART" id="SM00421">
    <property type="entry name" value="HTH_LUXR"/>
    <property type="match status" value="1"/>
</dbReference>
<evidence type="ECO:0000313" key="6">
    <source>
        <dbReference type="EMBL" id="SIR19939.1"/>
    </source>
</evidence>
<evidence type="ECO:0000256" key="1">
    <source>
        <dbReference type="ARBA" id="ARBA00023015"/>
    </source>
</evidence>
<dbReference type="Gene3D" id="1.10.10.10">
    <property type="entry name" value="Winged helix-like DNA-binding domain superfamily/Winged helix DNA-binding domain"/>
    <property type="match status" value="1"/>
</dbReference>
<organism evidence="6 7">
    <name type="scientific">Paracoccus thiocyanatus</name>
    <dbReference type="NCBI Taxonomy" id="34006"/>
    <lineage>
        <taxon>Bacteria</taxon>
        <taxon>Pseudomonadati</taxon>
        <taxon>Pseudomonadota</taxon>
        <taxon>Alphaproteobacteria</taxon>
        <taxon>Rhodobacterales</taxon>
        <taxon>Paracoccaceae</taxon>
        <taxon>Paracoccus</taxon>
    </lineage>
</organism>
<evidence type="ECO:0000256" key="2">
    <source>
        <dbReference type="ARBA" id="ARBA00023125"/>
    </source>
</evidence>
<dbReference type="InterPro" id="IPR002475">
    <property type="entry name" value="Bcl2-like"/>
</dbReference>
<dbReference type="EMBL" id="FTMK01000030">
    <property type="protein sequence ID" value="SIR19939.1"/>
    <property type="molecule type" value="Genomic_DNA"/>
</dbReference>
<protein>
    <submittedName>
        <fullName evidence="6">LuxR family transcriptional regulator</fullName>
    </submittedName>
</protein>
<evidence type="ECO:0000256" key="3">
    <source>
        <dbReference type="ARBA" id="ARBA00023163"/>
    </source>
</evidence>
<keyword evidence="2" id="KW-0238">DNA-binding</keyword>
<dbReference type="PANTHER" id="PTHR44688">
    <property type="entry name" value="DNA-BINDING TRANSCRIPTIONAL ACTIVATOR DEVR_DOSR"/>
    <property type="match status" value="1"/>
</dbReference>
<dbReference type="GO" id="GO:0003677">
    <property type="term" value="F:DNA binding"/>
    <property type="evidence" value="ECO:0007669"/>
    <property type="project" value="UniProtKB-KW"/>
</dbReference>
<dbReference type="AlphaFoldDB" id="A0A1N6YZI5"/>
<dbReference type="InterPro" id="IPR036388">
    <property type="entry name" value="WH-like_DNA-bd_sf"/>
</dbReference>
<dbReference type="PRINTS" id="PR00038">
    <property type="entry name" value="HTHLUXR"/>
</dbReference>
<dbReference type="OrthoDB" id="3679796at2"/>
<dbReference type="PANTHER" id="PTHR44688:SF16">
    <property type="entry name" value="DNA-BINDING TRANSCRIPTIONAL ACTIVATOR DEVR_DOSR"/>
    <property type="match status" value="1"/>
</dbReference>
<dbReference type="Pfam" id="PF00196">
    <property type="entry name" value="GerE"/>
    <property type="match status" value="1"/>
</dbReference>
<reference evidence="6 7" key="1">
    <citation type="submission" date="2017-01" db="EMBL/GenBank/DDBJ databases">
        <authorList>
            <person name="Varghese N."/>
            <person name="Submissions S."/>
        </authorList>
    </citation>
    <scope>NUCLEOTIDE SEQUENCE [LARGE SCALE GENOMIC DNA]</scope>
    <source>
        <strain evidence="6 7">ATCC 700171</strain>
    </source>
</reference>
<sequence length="293" mass="31640">MEMLKDTEAILAARSAQALWQHYCARLAELGFAHVCYRSVRALTSCCNRMLDDGLLLSSYPPHLMQELAAQDLLASAPMYSWLAQNGGWESWAWMQRRRLAGRLPAQEQAAADIFMRHGHVSGYAIGLGNEVDHIRAGLILGGAIGMRQDQLDQLWASHGRVVVALSGLMHLRISTLPQAPQECMLTLRQREVLECIAVGHTTQEIAAILALRPATVEKHLRLARKALGAKTTAQAILLAASRKLIFLPAGAQPPPAGETRAAGVETGQAQPWGATPDAAFTEGPPRGPGPDG</sequence>
<dbReference type="SUPFAM" id="SSF46894">
    <property type="entry name" value="C-terminal effector domain of the bipartite response regulators"/>
    <property type="match status" value="1"/>
</dbReference>
<dbReference type="CDD" id="cd06170">
    <property type="entry name" value="LuxR_C_like"/>
    <property type="match status" value="1"/>
</dbReference>
<keyword evidence="3" id="KW-0804">Transcription</keyword>
<accession>A0A1N6YZI5</accession>
<dbReference type="InterPro" id="IPR016032">
    <property type="entry name" value="Sig_transdc_resp-reg_C-effctor"/>
</dbReference>
<keyword evidence="1" id="KW-0805">Transcription regulation</keyword>
<name>A0A1N6YZI5_9RHOB</name>
<feature type="domain" description="HTH luxR-type" evidence="5">
    <location>
        <begin position="178"/>
        <end position="244"/>
    </location>
</feature>
<evidence type="ECO:0000259" key="5">
    <source>
        <dbReference type="PROSITE" id="PS50043"/>
    </source>
</evidence>
<dbReference type="InterPro" id="IPR005143">
    <property type="entry name" value="TF_LuxR_autoind-bd_dom"/>
</dbReference>
<evidence type="ECO:0000256" key="4">
    <source>
        <dbReference type="SAM" id="MobiDB-lite"/>
    </source>
</evidence>
<dbReference type="RefSeq" id="WP_149766648.1">
    <property type="nucleotide sequence ID" value="NZ_FTMK01000030.1"/>
</dbReference>
<evidence type="ECO:0000313" key="7">
    <source>
        <dbReference type="Proteomes" id="UP000323956"/>
    </source>
</evidence>
<dbReference type="PROSITE" id="PS50062">
    <property type="entry name" value="BCL2_FAMILY"/>
    <property type="match status" value="1"/>
</dbReference>
<dbReference type="InterPro" id="IPR000792">
    <property type="entry name" value="Tscrpt_reg_LuxR_C"/>
</dbReference>
<feature type="region of interest" description="Disordered" evidence="4">
    <location>
        <begin position="252"/>
        <end position="293"/>
    </location>
</feature>
<dbReference type="SUPFAM" id="SSF75516">
    <property type="entry name" value="Pheromone-binding domain of LuxR-like quorum-sensing transcription factors"/>
    <property type="match status" value="1"/>
</dbReference>
<gene>
    <name evidence="6" type="ORF">SAMN05421641_1309</name>
</gene>
<dbReference type="GO" id="GO:0006355">
    <property type="term" value="P:regulation of DNA-templated transcription"/>
    <property type="evidence" value="ECO:0007669"/>
    <property type="project" value="InterPro"/>
</dbReference>
<dbReference type="InterPro" id="IPR036693">
    <property type="entry name" value="TF_LuxR_autoind-bd_dom_sf"/>
</dbReference>
<dbReference type="Proteomes" id="UP000323956">
    <property type="component" value="Unassembled WGS sequence"/>
</dbReference>
<proteinExistence type="predicted"/>
<dbReference type="PROSITE" id="PS50043">
    <property type="entry name" value="HTH_LUXR_2"/>
    <property type="match status" value="1"/>
</dbReference>
<dbReference type="Gene3D" id="3.30.450.80">
    <property type="entry name" value="Transcription factor LuxR-like, autoinducer-binding domain"/>
    <property type="match status" value="1"/>
</dbReference>